<dbReference type="Gene3D" id="3.40.50.300">
    <property type="entry name" value="P-loop containing nucleotide triphosphate hydrolases"/>
    <property type="match status" value="1"/>
</dbReference>
<evidence type="ECO:0000256" key="1">
    <source>
        <dbReference type="ARBA" id="ARBA00004141"/>
    </source>
</evidence>
<protein>
    <submittedName>
        <fullName evidence="9">ABC transporter G family member 23</fullName>
    </submittedName>
</protein>
<dbReference type="PROSITE" id="PS50893">
    <property type="entry name" value="ABC_TRANSPORTER_2"/>
    <property type="match status" value="1"/>
</dbReference>
<dbReference type="Pfam" id="PF00005">
    <property type="entry name" value="ABC_tran"/>
    <property type="match status" value="1"/>
</dbReference>
<evidence type="ECO:0000313" key="10">
    <source>
        <dbReference type="Proteomes" id="UP000198287"/>
    </source>
</evidence>
<keyword evidence="2 6" id="KW-0812">Transmembrane</keyword>
<gene>
    <name evidence="9" type="ORF">Fcan01_20772</name>
</gene>
<feature type="region of interest" description="Disordered" evidence="5">
    <location>
        <begin position="193"/>
        <end position="215"/>
    </location>
</feature>
<dbReference type="InterPro" id="IPR013525">
    <property type="entry name" value="ABC2_TM"/>
</dbReference>
<feature type="compositionally biased region" description="Basic and acidic residues" evidence="5">
    <location>
        <begin position="197"/>
        <end position="206"/>
    </location>
</feature>
<dbReference type="SUPFAM" id="SSF52540">
    <property type="entry name" value="P-loop containing nucleoside triphosphate hydrolases"/>
    <property type="match status" value="1"/>
</dbReference>
<keyword evidence="10" id="KW-1185">Reference proteome</keyword>
<dbReference type="GO" id="GO:0016020">
    <property type="term" value="C:membrane"/>
    <property type="evidence" value="ECO:0007669"/>
    <property type="project" value="UniProtKB-SubCell"/>
</dbReference>
<dbReference type="OrthoDB" id="6618046at2759"/>
<feature type="transmembrane region" description="Helical" evidence="6">
    <location>
        <begin position="842"/>
        <end position="869"/>
    </location>
</feature>
<evidence type="ECO:0000256" key="3">
    <source>
        <dbReference type="ARBA" id="ARBA00022989"/>
    </source>
</evidence>
<dbReference type="Pfam" id="PF12698">
    <property type="entry name" value="ABC2_membrane_3"/>
    <property type="match status" value="1"/>
</dbReference>
<dbReference type="PANTHER" id="PTHR43038">
    <property type="entry name" value="ATP-BINDING CASSETTE, SUB-FAMILY H, MEMBER 1"/>
    <property type="match status" value="1"/>
</dbReference>
<comment type="subcellular location">
    <subcellularLocation>
        <location evidence="1">Membrane</location>
        <topology evidence="1">Multi-pass membrane protein</topology>
    </subcellularLocation>
</comment>
<dbReference type="GO" id="GO:0016887">
    <property type="term" value="F:ATP hydrolysis activity"/>
    <property type="evidence" value="ECO:0007669"/>
    <property type="project" value="InterPro"/>
</dbReference>
<keyword evidence="7" id="KW-0732">Signal</keyword>
<keyword evidence="3 6" id="KW-1133">Transmembrane helix</keyword>
<feature type="transmembrane region" description="Helical" evidence="6">
    <location>
        <begin position="968"/>
        <end position="988"/>
    </location>
</feature>
<organism evidence="9 10">
    <name type="scientific">Folsomia candida</name>
    <name type="common">Springtail</name>
    <dbReference type="NCBI Taxonomy" id="158441"/>
    <lineage>
        <taxon>Eukaryota</taxon>
        <taxon>Metazoa</taxon>
        <taxon>Ecdysozoa</taxon>
        <taxon>Arthropoda</taxon>
        <taxon>Hexapoda</taxon>
        <taxon>Collembola</taxon>
        <taxon>Entomobryomorpha</taxon>
        <taxon>Isotomoidea</taxon>
        <taxon>Isotomidae</taxon>
        <taxon>Proisotominae</taxon>
        <taxon>Folsomia</taxon>
    </lineage>
</organism>
<dbReference type="GO" id="GO:0005524">
    <property type="term" value="F:ATP binding"/>
    <property type="evidence" value="ECO:0007669"/>
    <property type="project" value="InterPro"/>
</dbReference>
<evidence type="ECO:0000256" key="5">
    <source>
        <dbReference type="SAM" id="MobiDB-lite"/>
    </source>
</evidence>
<name>A0A226DHL2_FOLCA</name>
<dbReference type="GO" id="GO:0140359">
    <property type="term" value="F:ABC-type transporter activity"/>
    <property type="evidence" value="ECO:0007669"/>
    <property type="project" value="InterPro"/>
</dbReference>
<evidence type="ECO:0000313" key="9">
    <source>
        <dbReference type="EMBL" id="OXA44659.1"/>
    </source>
</evidence>
<feature type="chain" id="PRO_5012917564" evidence="7">
    <location>
        <begin position="21"/>
        <end position="996"/>
    </location>
</feature>
<dbReference type="InterPro" id="IPR003439">
    <property type="entry name" value="ABC_transporter-like_ATP-bd"/>
</dbReference>
<reference evidence="9 10" key="1">
    <citation type="submission" date="2015-12" db="EMBL/GenBank/DDBJ databases">
        <title>The genome of Folsomia candida.</title>
        <authorList>
            <person name="Faddeeva A."/>
            <person name="Derks M.F."/>
            <person name="Anvar Y."/>
            <person name="Smit S."/>
            <person name="Van Straalen N."/>
            <person name="Roelofs D."/>
        </authorList>
    </citation>
    <scope>NUCLEOTIDE SEQUENCE [LARGE SCALE GENOMIC DNA]</scope>
    <source>
        <strain evidence="9 10">VU population</strain>
        <tissue evidence="9">Whole body</tissue>
    </source>
</reference>
<feature type="signal peptide" evidence="7">
    <location>
        <begin position="1"/>
        <end position="20"/>
    </location>
</feature>
<comment type="caution">
    <text evidence="9">The sequence shown here is derived from an EMBL/GenBank/DDBJ whole genome shotgun (WGS) entry which is preliminary data.</text>
</comment>
<evidence type="ECO:0000259" key="8">
    <source>
        <dbReference type="PROSITE" id="PS50893"/>
    </source>
</evidence>
<feature type="transmembrane region" description="Helical" evidence="6">
    <location>
        <begin position="881"/>
        <end position="902"/>
    </location>
</feature>
<dbReference type="AlphaFoldDB" id="A0A226DHL2"/>
<accession>A0A226DHL2</accession>
<sequence length="996" mass="110482">MSSKSLITFMVLICVGSVLAGKALPVAEIVAPGGFNDTITEGLADWCCPLHCPNCRCPEWANWCYVSGGIVSTAPPPERKCRSVWTDLNKEELKKIGICTKELGWKNGREKSQKSTIDISSMGVEGKPEMVSENLYMYWECGPIHHSAHNCWTPGEGCWAGLSTDRGILPTSPMVAVAGADDTPTCPFPHHNTIRSWDPRRPDHAAPRHARPPPPLFKQPLPTCTMKCVLTKEGLIQDDGLIALAKYNSYIIDHFPPSLLERSNSTFYPCFQLGEGITVGSDPDCKEYEPLIKCVNRRFADAFLERVCGIFVPRKSSHGGYNIPHDNPAYEMETGLYATGHNVTNTGISAAVRVQNAYKTFGSGPKILNNLNMTVEKGTIYSLLGSSGCGKTTLLSCIVGIRNLNSGEIFVFGAKPGTRESGIPGKRVGYMPQDLALYNDFSISEALQYFAALYDMRGHDVRESRDFLIKFLDLPKADSRIGTLRTYCWGGPVIEGKDLGASLMSRCNKEDYHSDYYSLYGGSVFIKQESTPQELLDKHATNSLEDIVLKLCRNDDMNEDNQNLRDIPNSVPNSAQEIDVSFQAKPTSSFQRIKALVGKNYVVMTRNVLLLLFMMFVPASQLFLMGLALGSDPKPMWMGVVNHETNFTSCPTLSLADNKTEDECDVENLSCKFLAKIPTDTIYLRDYGSAELARGAVKAGKAWGFLNFPKNFSDDLYERATGGNTIENETLQASYVHVEMDYTNKQISSAIKIEVYDAFEIFLKDVLTKCGFYKELAESPIQYTGPIYGKDDTDFREFISASILCCVVVFFPLCSTGVSYIWDKKQKTLERSMVAGVQSWEVMTSVFLTEGIVVVIQCIFSFAILIFYFNIEILGSTSLAIGLMFMVGLDGVTLGFLVASFCDEEIEAVMIAIATFFPNMILAGVLWPTEGLPIGLQYVSYLLPSKLASDSMRSIISRGWEFSHIGVWPGFAVTAAWIVACWLLTLWIHKVRFARR</sequence>
<feature type="transmembrane region" description="Helical" evidence="6">
    <location>
        <begin position="798"/>
        <end position="822"/>
    </location>
</feature>
<dbReference type="PANTHER" id="PTHR43038:SF3">
    <property type="entry name" value="ABC TRANSPORTER G FAMILY MEMBER 20 ISOFORM X1"/>
    <property type="match status" value="1"/>
</dbReference>
<keyword evidence="4 6" id="KW-0472">Membrane</keyword>
<feature type="transmembrane region" description="Helical" evidence="6">
    <location>
        <begin position="908"/>
        <end position="926"/>
    </location>
</feature>
<evidence type="ECO:0000256" key="2">
    <source>
        <dbReference type="ARBA" id="ARBA00022692"/>
    </source>
</evidence>
<dbReference type="EMBL" id="LNIX01000019">
    <property type="protein sequence ID" value="OXA44659.1"/>
    <property type="molecule type" value="Genomic_DNA"/>
</dbReference>
<proteinExistence type="predicted"/>
<evidence type="ECO:0000256" key="7">
    <source>
        <dbReference type="SAM" id="SignalP"/>
    </source>
</evidence>
<evidence type="ECO:0000256" key="4">
    <source>
        <dbReference type="ARBA" id="ARBA00023136"/>
    </source>
</evidence>
<evidence type="ECO:0000256" key="6">
    <source>
        <dbReference type="SAM" id="Phobius"/>
    </source>
</evidence>
<dbReference type="Proteomes" id="UP000198287">
    <property type="component" value="Unassembled WGS sequence"/>
</dbReference>
<dbReference type="InterPro" id="IPR027417">
    <property type="entry name" value="P-loop_NTPase"/>
</dbReference>
<feature type="domain" description="ABC transporter" evidence="8">
    <location>
        <begin position="352"/>
        <end position="577"/>
    </location>
</feature>